<gene>
    <name evidence="3" type="ORF">DERYTH_LOCUS19421</name>
</gene>
<feature type="region of interest" description="Disordered" evidence="2">
    <location>
        <begin position="94"/>
        <end position="126"/>
    </location>
</feature>
<evidence type="ECO:0000313" key="3">
    <source>
        <dbReference type="EMBL" id="CAG8778900.1"/>
    </source>
</evidence>
<keyword evidence="1" id="KW-0143">Chaperone</keyword>
<organism evidence="3 4">
    <name type="scientific">Dentiscutata erythropus</name>
    <dbReference type="NCBI Taxonomy" id="1348616"/>
    <lineage>
        <taxon>Eukaryota</taxon>
        <taxon>Fungi</taxon>
        <taxon>Fungi incertae sedis</taxon>
        <taxon>Mucoromycota</taxon>
        <taxon>Glomeromycotina</taxon>
        <taxon>Glomeromycetes</taxon>
        <taxon>Diversisporales</taxon>
        <taxon>Gigasporaceae</taxon>
        <taxon>Dentiscutata</taxon>
    </lineage>
</organism>
<proteinExistence type="inferred from homology"/>
<evidence type="ECO:0000256" key="1">
    <source>
        <dbReference type="RuleBase" id="RU362126"/>
    </source>
</evidence>
<dbReference type="GO" id="GO:0005509">
    <property type="term" value="F:calcium ion binding"/>
    <property type="evidence" value="ECO:0007669"/>
    <property type="project" value="InterPro"/>
</dbReference>
<dbReference type="Pfam" id="PF00262">
    <property type="entry name" value="Calreticulin"/>
    <property type="match status" value="1"/>
</dbReference>
<feature type="non-terminal residue" evidence="3">
    <location>
        <position position="126"/>
    </location>
</feature>
<accession>A0A9N9JFY7</accession>
<feature type="non-terminal residue" evidence="3">
    <location>
        <position position="1"/>
    </location>
</feature>
<comment type="caution">
    <text evidence="3">The sequence shown here is derived from an EMBL/GenBank/DDBJ whole genome shotgun (WGS) entry which is preliminary data.</text>
</comment>
<dbReference type="GO" id="GO:0005783">
    <property type="term" value="C:endoplasmic reticulum"/>
    <property type="evidence" value="ECO:0007669"/>
    <property type="project" value="InterPro"/>
</dbReference>
<dbReference type="Proteomes" id="UP000789405">
    <property type="component" value="Unassembled WGS sequence"/>
</dbReference>
<dbReference type="OrthoDB" id="1938156at2759"/>
<dbReference type="EMBL" id="CAJVPY010021252">
    <property type="protein sequence ID" value="CAG8778900.1"/>
    <property type="molecule type" value="Genomic_DNA"/>
</dbReference>
<dbReference type="GO" id="GO:0006457">
    <property type="term" value="P:protein folding"/>
    <property type="evidence" value="ECO:0007669"/>
    <property type="project" value="InterPro"/>
</dbReference>
<evidence type="ECO:0000256" key="2">
    <source>
        <dbReference type="SAM" id="MobiDB-lite"/>
    </source>
</evidence>
<protein>
    <submittedName>
        <fullName evidence="3">21968_t:CDS:1</fullName>
    </submittedName>
</protein>
<keyword evidence="1" id="KW-0256">Endoplasmic reticulum</keyword>
<dbReference type="InterPro" id="IPR001580">
    <property type="entry name" value="Calret/calnex"/>
</dbReference>
<dbReference type="AlphaFoldDB" id="A0A9N9JFY7"/>
<keyword evidence="4" id="KW-1185">Reference proteome</keyword>
<feature type="compositionally biased region" description="Basic and acidic residues" evidence="2">
    <location>
        <begin position="115"/>
        <end position="126"/>
    </location>
</feature>
<evidence type="ECO:0000313" key="4">
    <source>
        <dbReference type="Proteomes" id="UP000789405"/>
    </source>
</evidence>
<name>A0A9N9JFY7_9GLOM</name>
<reference evidence="3" key="1">
    <citation type="submission" date="2021-06" db="EMBL/GenBank/DDBJ databases">
        <authorList>
            <person name="Kallberg Y."/>
            <person name="Tangrot J."/>
            <person name="Rosling A."/>
        </authorList>
    </citation>
    <scope>NUCLEOTIDE SEQUENCE</scope>
    <source>
        <strain evidence="3">MA453B</strain>
    </source>
</reference>
<sequence length="126" mass="13952">PCKIPNPDFFEDLAPSNFEKIGAIGFELWTMQNMGVKHKIEKAAEAAEFPEPQSETPSTFVETIQKHFNEFLEIFYEDPMEAFKEKPEVAGGLAGLASASHKKTDEPTPDDEDADNKGDASTSKDD</sequence>
<dbReference type="GO" id="GO:0051082">
    <property type="term" value="F:unfolded protein binding"/>
    <property type="evidence" value="ECO:0007669"/>
    <property type="project" value="InterPro"/>
</dbReference>
<comment type="similarity">
    <text evidence="1">Belongs to the calreticulin family.</text>
</comment>